<dbReference type="PANTHER" id="PTHR36511">
    <property type="entry name" value="MERR FAMILY BACTERIAL REGULATORY PROTEIN"/>
    <property type="match status" value="1"/>
</dbReference>
<dbReference type="InterPro" id="IPR010982">
    <property type="entry name" value="Lambda_DNA-bd_dom_sf"/>
</dbReference>
<proteinExistence type="predicted"/>
<dbReference type="Pfam" id="PF01381">
    <property type="entry name" value="HTH_3"/>
    <property type="match status" value="1"/>
</dbReference>
<dbReference type="Proteomes" id="UP000054683">
    <property type="component" value="Unassembled WGS sequence"/>
</dbReference>
<dbReference type="OrthoDB" id="9799384at2"/>
<dbReference type="EMBL" id="FCOK02000051">
    <property type="protein sequence ID" value="SAL55747.1"/>
    <property type="molecule type" value="Genomic_DNA"/>
</dbReference>
<protein>
    <submittedName>
        <fullName evidence="5">XRE family transcriptional regulator</fullName>
    </submittedName>
</protein>
<dbReference type="RefSeq" id="WP_062090312.1">
    <property type="nucleotide sequence ID" value="NZ_FCOK02000051.1"/>
</dbReference>
<dbReference type="PANTHER" id="PTHR36511:SF3">
    <property type="entry name" value="ANTITOXIN HIGA-2"/>
    <property type="match status" value="1"/>
</dbReference>
<dbReference type="InterPro" id="IPR052359">
    <property type="entry name" value="HTH-type_reg/antitoxin"/>
</dbReference>
<dbReference type="SUPFAM" id="SSF47413">
    <property type="entry name" value="lambda repressor-like DNA-binding domains"/>
    <property type="match status" value="1"/>
</dbReference>
<dbReference type="PROSITE" id="PS50943">
    <property type="entry name" value="HTH_CROC1"/>
    <property type="match status" value="1"/>
</dbReference>
<evidence type="ECO:0000259" key="4">
    <source>
        <dbReference type="PROSITE" id="PS50943"/>
    </source>
</evidence>
<feature type="domain" description="HTH cro/C1-type" evidence="4">
    <location>
        <begin position="44"/>
        <end position="100"/>
    </location>
</feature>
<dbReference type="GO" id="GO:0003677">
    <property type="term" value="F:DNA binding"/>
    <property type="evidence" value="ECO:0007669"/>
    <property type="project" value="UniProtKB-KW"/>
</dbReference>
<keyword evidence="2" id="KW-0238">DNA-binding</keyword>
<evidence type="ECO:0000256" key="3">
    <source>
        <dbReference type="ARBA" id="ARBA00023163"/>
    </source>
</evidence>
<dbReference type="Gene3D" id="1.10.260.40">
    <property type="entry name" value="lambda repressor-like DNA-binding domains"/>
    <property type="match status" value="1"/>
</dbReference>
<keyword evidence="1" id="KW-0805">Transcription regulation</keyword>
<dbReference type="InterPro" id="IPR001387">
    <property type="entry name" value="Cro/C1-type_HTH"/>
</dbReference>
<dbReference type="AlphaFoldDB" id="A0A158IGY7"/>
<sequence length="103" mass="11724">MKRNLFAELKQGVTALEDQRKGKVTLRTIDMEIPSPVEVSADEIREMRTKMNVSRAVLAHRLRVNPRTLENWEQGTAKPNAQAAVLIKLVEQHPETFDYLAAL</sequence>
<evidence type="ECO:0000256" key="1">
    <source>
        <dbReference type="ARBA" id="ARBA00023015"/>
    </source>
</evidence>
<reference evidence="5 6" key="1">
    <citation type="submission" date="2016-01" db="EMBL/GenBank/DDBJ databases">
        <authorList>
            <person name="Oliw E.H."/>
        </authorList>
    </citation>
    <scope>NUCLEOTIDE SEQUENCE [LARGE SCALE GENOMIC DNA]</scope>
    <source>
        <strain evidence="5">LMG 27134</strain>
    </source>
</reference>
<organism evidence="5 6">
    <name type="scientific">Caballeronia udeis</name>
    <dbReference type="NCBI Taxonomy" id="1232866"/>
    <lineage>
        <taxon>Bacteria</taxon>
        <taxon>Pseudomonadati</taxon>
        <taxon>Pseudomonadota</taxon>
        <taxon>Betaproteobacteria</taxon>
        <taxon>Burkholderiales</taxon>
        <taxon>Burkholderiaceae</taxon>
        <taxon>Caballeronia</taxon>
    </lineage>
</organism>
<evidence type="ECO:0000256" key="2">
    <source>
        <dbReference type="ARBA" id="ARBA00023125"/>
    </source>
</evidence>
<evidence type="ECO:0000313" key="5">
    <source>
        <dbReference type="EMBL" id="SAL55747.1"/>
    </source>
</evidence>
<accession>A0A158IGY7</accession>
<name>A0A158IGY7_9BURK</name>
<dbReference type="CDD" id="cd00093">
    <property type="entry name" value="HTH_XRE"/>
    <property type="match status" value="1"/>
</dbReference>
<evidence type="ECO:0000313" key="6">
    <source>
        <dbReference type="Proteomes" id="UP000054683"/>
    </source>
</evidence>
<keyword evidence="3" id="KW-0804">Transcription</keyword>
<gene>
    <name evidence="5" type="ORF">AWB69_05996</name>
</gene>
<dbReference type="SMART" id="SM00530">
    <property type="entry name" value="HTH_XRE"/>
    <property type="match status" value="1"/>
</dbReference>